<evidence type="ECO:0000313" key="3">
    <source>
        <dbReference type="EMBL" id="KGF03476.1"/>
    </source>
</evidence>
<dbReference type="InterPro" id="IPR001387">
    <property type="entry name" value="Cro/C1-type_HTH"/>
</dbReference>
<dbReference type="OrthoDB" id="5190137at2"/>
<dbReference type="PANTHER" id="PTHR46797:SF1">
    <property type="entry name" value="METHYLPHOSPHONATE SYNTHASE"/>
    <property type="match status" value="1"/>
</dbReference>
<comment type="caution">
    <text evidence="3">The sequence shown here is derived from an EMBL/GenBank/DDBJ whole genome shotgun (WGS) entry which is preliminary data.</text>
</comment>
<evidence type="ECO:0000313" key="4">
    <source>
        <dbReference type="Proteomes" id="UP000029579"/>
    </source>
</evidence>
<dbReference type="GO" id="GO:0005829">
    <property type="term" value="C:cytosol"/>
    <property type="evidence" value="ECO:0007669"/>
    <property type="project" value="TreeGrafter"/>
</dbReference>
<dbReference type="eggNOG" id="ENOG502ZRSK">
    <property type="taxonomic scope" value="Bacteria"/>
</dbReference>
<evidence type="ECO:0000256" key="1">
    <source>
        <dbReference type="ARBA" id="ARBA00023125"/>
    </source>
</evidence>
<accession>A0A095X166</accession>
<sequence length="71" mass="7951">MQKIKVCNSLAKIRKSKGYTQIQLSELTGISQQYISSVERGIIVPTIQRAIQLAEVLGECYGNIFYKCIKG</sequence>
<dbReference type="PANTHER" id="PTHR46797">
    <property type="entry name" value="HTH-TYPE TRANSCRIPTIONAL REGULATOR"/>
    <property type="match status" value="1"/>
</dbReference>
<dbReference type="EMBL" id="JRMW01000038">
    <property type="protein sequence ID" value="KGF03476.1"/>
    <property type="molecule type" value="Genomic_DNA"/>
</dbReference>
<name>A0A095X166_9FIRM</name>
<organism evidence="3 4">
    <name type="scientific">Anaerococcus lactolyticus S7-1-13</name>
    <dbReference type="NCBI Taxonomy" id="1284686"/>
    <lineage>
        <taxon>Bacteria</taxon>
        <taxon>Bacillati</taxon>
        <taxon>Bacillota</taxon>
        <taxon>Tissierellia</taxon>
        <taxon>Tissierellales</taxon>
        <taxon>Peptoniphilaceae</taxon>
        <taxon>Anaerococcus</taxon>
    </lineage>
</organism>
<dbReference type="SMART" id="SM00530">
    <property type="entry name" value="HTH_XRE"/>
    <property type="match status" value="1"/>
</dbReference>
<feature type="domain" description="HTH cro/C1-type" evidence="2">
    <location>
        <begin position="10"/>
        <end position="64"/>
    </location>
</feature>
<dbReference type="InterPro" id="IPR050807">
    <property type="entry name" value="TransReg_Diox_bact_type"/>
</dbReference>
<keyword evidence="1 3" id="KW-0238">DNA-binding</keyword>
<dbReference type="PROSITE" id="PS50943">
    <property type="entry name" value="HTH_CROC1"/>
    <property type="match status" value="1"/>
</dbReference>
<dbReference type="GO" id="GO:0003677">
    <property type="term" value="F:DNA binding"/>
    <property type="evidence" value="ECO:0007669"/>
    <property type="project" value="UniProtKB-KW"/>
</dbReference>
<dbReference type="SUPFAM" id="SSF47413">
    <property type="entry name" value="lambda repressor-like DNA-binding domains"/>
    <property type="match status" value="1"/>
</dbReference>
<evidence type="ECO:0000259" key="2">
    <source>
        <dbReference type="PROSITE" id="PS50943"/>
    </source>
</evidence>
<proteinExistence type="predicted"/>
<dbReference type="Proteomes" id="UP000029579">
    <property type="component" value="Unassembled WGS sequence"/>
</dbReference>
<dbReference type="AlphaFoldDB" id="A0A095X166"/>
<reference evidence="3 4" key="1">
    <citation type="submission" date="2014-07" db="EMBL/GenBank/DDBJ databases">
        <authorList>
            <person name="McCorrison J."/>
            <person name="Sanka R."/>
            <person name="Torralba M."/>
            <person name="Gillis M."/>
            <person name="Haft D.H."/>
            <person name="Methe B."/>
            <person name="Sutton G."/>
            <person name="Nelson K.E."/>
        </authorList>
    </citation>
    <scope>NUCLEOTIDE SEQUENCE [LARGE SCALE GENOMIC DNA]</scope>
    <source>
        <strain evidence="3 4">S7-1-13</strain>
    </source>
</reference>
<dbReference type="Pfam" id="PF01381">
    <property type="entry name" value="HTH_3"/>
    <property type="match status" value="1"/>
</dbReference>
<dbReference type="GO" id="GO:0003700">
    <property type="term" value="F:DNA-binding transcription factor activity"/>
    <property type="evidence" value="ECO:0007669"/>
    <property type="project" value="TreeGrafter"/>
</dbReference>
<protein>
    <submittedName>
        <fullName evidence="3">DNA-binding protein</fullName>
    </submittedName>
</protein>
<dbReference type="Gene3D" id="1.10.260.40">
    <property type="entry name" value="lambda repressor-like DNA-binding domains"/>
    <property type="match status" value="1"/>
</dbReference>
<gene>
    <name evidence="3" type="ORF">HMPREF1630_06625</name>
</gene>
<dbReference type="CDD" id="cd00093">
    <property type="entry name" value="HTH_XRE"/>
    <property type="match status" value="1"/>
</dbReference>
<dbReference type="InterPro" id="IPR010982">
    <property type="entry name" value="Lambda_DNA-bd_dom_sf"/>
</dbReference>